<feature type="transmembrane region" description="Helical" evidence="6">
    <location>
        <begin position="176"/>
        <end position="199"/>
    </location>
</feature>
<evidence type="ECO:0000259" key="7">
    <source>
        <dbReference type="PROSITE" id="PS50850"/>
    </source>
</evidence>
<sequence>MAFESDSDRDNGIVAVEKNVNNEVSNAPNGIVNDWDAEEGPLRRKIDCILLPILGIAFFSLQIDRMNISAVLTSTITDDLGITTNQVNVGSQLLSAGIVVTEIPSNIVLQSLGPQRWLSIQLFAWGLVATFQAFVQSYPAYLATRLLLGMLEGGFIPGALYYLSTWYKRDETSFRTTLFFFGQMFAGATASLISAGLLTLDGKGGLAGWRWVWLVEGLITIFAGIIFTLFIPPKAGDGRPLISMGRWSYFTERESQIIRDRVILDDPLKAQGHIKITGRDIWDTIRKPNVIQHFMVSLVAMSAYQGLTHYTPSMIKSFGFDSVDANALASVPVYCSMIWTLVLAYLSDWLGHRGPFVLLAITWNVIAYPCLRTTPWDSSQWHKYGVICVANVAYISMHILNVGWLSVYCKRPQERSVAMAVIVMAANCAGISGSQIFRTSDKPRYIHGLTAICALAAAAWVLTAVLNLYYFFRRRGKAG</sequence>
<dbReference type="PANTHER" id="PTHR43791:SF32">
    <property type="entry name" value="MAJOR FACILITATOR SUPERFAMILY (MFS) PROFILE DOMAIN-CONTAINING PROTEIN"/>
    <property type="match status" value="1"/>
</dbReference>
<dbReference type="VEuPathDB" id="FungiDB:SI65_09980"/>
<dbReference type="Proteomes" id="UP000094569">
    <property type="component" value="Unassembled WGS sequence"/>
</dbReference>
<evidence type="ECO:0000256" key="6">
    <source>
        <dbReference type="SAM" id="Phobius"/>
    </source>
</evidence>
<comment type="caution">
    <text evidence="8">The sequence shown here is derived from an EMBL/GenBank/DDBJ whole genome shotgun (WGS) entry which is preliminary data.</text>
</comment>
<reference evidence="8 9" key="1">
    <citation type="journal article" date="2016" name="BMC Genomics">
        <title>Comparative genomic and transcriptomic analyses of the Fuzhuan brick tea-fermentation fungus Aspergillus cristatus.</title>
        <authorList>
            <person name="Ge Y."/>
            <person name="Wang Y."/>
            <person name="Liu Y."/>
            <person name="Tan Y."/>
            <person name="Ren X."/>
            <person name="Zhang X."/>
            <person name="Hyde K.D."/>
            <person name="Liu Y."/>
            <person name="Liu Z."/>
        </authorList>
    </citation>
    <scope>NUCLEOTIDE SEQUENCE [LARGE SCALE GENOMIC DNA]</scope>
    <source>
        <strain evidence="8 9">GZAAS20.1005</strain>
    </source>
</reference>
<keyword evidence="2" id="KW-0813">Transport</keyword>
<dbReference type="GO" id="GO:0022857">
    <property type="term" value="F:transmembrane transporter activity"/>
    <property type="evidence" value="ECO:0007669"/>
    <property type="project" value="InterPro"/>
</dbReference>
<organism evidence="8 9">
    <name type="scientific">Aspergillus cristatus</name>
    <name type="common">Chinese Fuzhuan brick tea-fermentation fungus</name>
    <name type="synonym">Eurotium cristatum</name>
    <dbReference type="NCBI Taxonomy" id="573508"/>
    <lineage>
        <taxon>Eukaryota</taxon>
        <taxon>Fungi</taxon>
        <taxon>Dikarya</taxon>
        <taxon>Ascomycota</taxon>
        <taxon>Pezizomycotina</taxon>
        <taxon>Eurotiomycetes</taxon>
        <taxon>Eurotiomycetidae</taxon>
        <taxon>Eurotiales</taxon>
        <taxon>Aspergillaceae</taxon>
        <taxon>Aspergillus</taxon>
        <taxon>Aspergillus subgen. Aspergillus</taxon>
    </lineage>
</organism>
<dbReference type="Pfam" id="PF07690">
    <property type="entry name" value="MFS_1"/>
    <property type="match status" value="1"/>
</dbReference>
<feature type="transmembrane region" description="Helical" evidence="6">
    <location>
        <begin position="290"/>
        <end position="307"/>
    </location>
</feature>
<dbReference type="EMBL" id="JXNT01000023">
    <property type="protein sequence ID" value="ODM14635.1"/>
    <property type="molecule type" value="Genomic_DNA"/>
</dbReference>
<name>A0A1E3B128_ASPCR</name>
<feature type="transmembrane region" description="Helical" evidence="6">
    <location>
        <begin position="417"/>
        <end position="437"/>
    </location>
</feature>
<keyword evidence="5 6" id="KW-0472">Membrane</keyword>
<feature type="transmembrane region" description="Helical" evidence="6">
    <location>
        <begin position="449"/>
        <end position="472"/>
    </location>
</feature>
<dbReference type="InterPro" id="IPR020846">
    <property type="entry name" value="MFS_dom"/>
</dbReference>
<feature type="transmembrane region" description="Helical" evidence="6">
    <location>
        <begin position="141"/>
        <end position="164"/>
    </location>
</feature>
<protein>
    <recommendedName>
        <fullName evidence="7">Major facilitator superfamily (MFS) profile domain-containing protein</fullName>
    </recommendedName>
</protein>
<keyword evidence="3 6" id="KW-0812">Transmembrane</keyword>
<dbReference type="OrthoDB" id="2985014at2759"/>
<dbReference type="PANTHER" id="PTHR43791">
    <property type="entry name" value="PERMEASE-RELATED"/>
    <property type="match status" value="1"/>
</dbReference>
<evidence type="ECO:0000313" key="9">
    <source>
        <dbReference type="Proteomes" id="UP000094569"/>
    </source>
</evidence>
<feature type="transmembrane region" description="Helical" evidence="6">
    <location>
        <begin position="327"/>
        <end position="347"/>
    </location>
</feature>
<dbReference type="PROSITE" id="PS50850">
    <property type="entry name" value="MFS"/>
    <property type="match status" value="1"/>
</dbReference>
<gene>
    <name evidence="8" type="ORF">SI65_09980</name>
</gene>
<dbReference type="AlphaFoldDB" id="A0A1E3B128"/>
<accession>A0A1E3B128</accession>
<dbReference type="InterPro" id="IPR011701">
    <property type="entry name" value="MFS"/>
</dbReference>
<dbReference type="GO" id="GO:0016020">
    <property type="term" value="C:membrane"/>
    <property type="evidence" value="ECO:0007669"/>
    <property type="project" value="UniProtKB-SubCell"/>
</dbReference>
<dbReference type="SUPFAM" id="SSF103473">
    <property type="entry name" value="MFS general substrate transporter"/>
    <property type="match status" value="1"/>
</dbReference>
<dbReference type="Gene3D" id="1.20.1250.20">
    <property type="entry name" value="MFS general substrate transporter like domains"/>
    <property type="match status" value="2"/>
</dbReference>
<feature type="transmembrane region" description="Helical" evidence="6">
    <location>
        <begin position="211"/>
        <end position="231"/>
    </location>
</feature>
<feature type="transmembrane region" description="Helical" evidence="6">
    <location>
        <begin position="383"/>
        <end position="405"/>
    </location>
</feature>
<evidence type="ECO:0000256" key="1">
    <source>
        <dbReference type="ARBA" id="ARBA00004141"/>
    </source>
</evidence>
<comment type="subcellular location">
    <subcellularLocation>
        <location evidence="1">Membrane</location>
        <topology evidence="1">Multi-pass membrane protein</topology>
    </subcellularLocation>
</comment>
<evidence type="ECO:0000256" key="3">
    <source>
        <dbReference type="ARBA" id="ARBA00022692"/>
    </source>
</evidence>
<evidence type="ECO:0000256" key="5">
    <source>
        <dbReference type="ARBA" id="ARBA00023136"/>
    </source>
</evidence>
<keyword evidence="9" id="KW-1185">Reference proteome</keyword>
<feature type="transmembrane region" description="Helical" evidence="6">
    <location>
        <begin position="354"/>
        <end position="371"/>
    </location>
</feature>
<proteinExistence type="predicted"/>
<keyword evidence="4 6" id="KW-1133">Transmembrane helix</keyword>
<feature type="domain" description="Major facilitator superfamily (MFS) profile" evidence="7">
    <location>
        <begin position="50"/>
        <end position="475"/>
    </location>
</feature>
<evidence type="ECO:0000313" key="8">
    <source>
        <dbReference type="EMBL" id="ODM14635.1"/>
    </source>
</evidence>
<evidence type="ECO:0000256" key="2">
    <source>
        <dbReference type="ARBA" id="ARBA00022448"/>
    </source>
</evidence>
<evidence type="ECO:0000256" key="4">
    <source>
        <dbReference type="ARBA" id="ARBA00022989"/>
    </source>
</evidence>
<dbReference type="InterPro" id="IPR036259">
    <property type="entry name" value="MFS_trans_sf"/>
</dbReference>